<keyword evidence="3" id="KW-0479">Metal-binding</keyword>
<comment type="similarity">
    <text evidence="1">Belongs to the SCO1/2 family.</text>
</comment>
<proteinExistence type="inferred from homology"/>
<feature type="domain" description="Thioredoxin" evidence="5">
    <location>
        <begin position="23"/>
        <end position="187"/>
    </location>
</feature>
<dbReference type="InterPro" id="IPR003782">
    <property type="entry name" value="SCO1/SenC"/>
</dbReference>
<sequence>MNKTVLFILILSCVIQSACQFNEERPYQMKPFTYTNQNEQAFGTNDLKGKVWIADFIFTSCETVCPPMTANMAALQTELKAEELPVELVSISVDPSVDTPEKLKAFMQKFTKDDSNWNMLTGYSQEEVEKFARDEFQTLVQKPEASDQVIHGTNFYLINKNGEIVNDYSFTHGNNFKKLIADVKKQM</sequence>
<feature type="binding site" evidence="3">
    <location>
        <position position="65"/>
    </location>
    <ligand>
        <name>Cu cation</name>
        <dbReference type="ChEBI" id="CHEBI:23378"/>
    </ligand>
</feature>
<dbReference type="SUPFAM" id="SSF52833">
    <property type="entry name" value="Thioredoxin-like"/>
    <property type="match status" value="1"/>
</dbReference>
<evidence type="ECO:0000256" key="3">
    <source>
        <dbReference type="PIRSR" id="PIRSR603782-1"/>
    </source>
</evidence>
<dbReference type="CDD" id="cd02968">
    <property type="entry name" value="SCO"/>
    <property type="match status" value="1"/>
</dbReference>
<evidence type="ECO:0000256" key="1">
    <source>
        <dbReference type="ARBA" id="ARBA00010996"/>
    </source>
</evidence>
<dbReference type="PANTHER" id="PTHR12151">
    <property type="entry name" value="ELECTRON TRANSPORT PROTIN SCO1/SENC FAMILY MEMBER"/>
    <property type="match status" value="1"/>
</dbReference>
<dbReference type="AlphaFoldDB" id="A0A6I2M329"/>
<dbReference type="Proteomes" id="UP000441585">
    <property type="component" value="Unassembled WGS sequence"/>
</dbReference>
<keyword evidence="7" id="KW-1185">Reference proteome</keyword>
<evidence type="ECO:0000313" key="6">
    <source>
        <dbReference type="EMBL" id="MRX52478.1"/>
    </source>
</evidence>
<dbReference type="PROSITE" id="PS51352">
    <property type="entry name" value="THIOREDOXIN_2"/>
    <property type="match status" value="1"/>
</dbReference>
<reference evidence="6 7" key="1">
    <citation type="submission" date="2019-11" db="EMBL/GenBank/DDBJ databases">
        <title>Bacillus idriensis genome.</title>
        <authorList>
            <person name="Konopka E.N."/>
            <person name="Newman J.D."/>
        </authorList>
    </citation>
    <scope>NUCLEOTIDE SEQUENCE [LARGE SCALE GENOMIC DNA]</scope>
    <source>
        <strain evidence="6 7">DSM 19097</strain>
    </source>
</reference>
<protein>
    <submittedName>
        <fullName evidence="6">Redoxin domain-containing protein</fullName>
    </submittedName>
</protein>
<dbReference type="PANTHER" id="PTHR12151:SF25">
    <property type="entry name" value="LINALOOL DEHYDRATASE_ISOMERASE DOMAIN-CONTAINING PROTEIN"/>
    <property type="match status" value="1"/>
</dbReference>
<feature type="binding site" evidence="3">
    <location>
        <position position="151"/>
    </location>
    <ligand>
        <name>Cu cation</name>
        <dbReference type="ChEBI" id="CHEBI:23378"/>
    </ligand>
</feature>
<accession>A0A6I2M329</accession>
<feature type="disulfide bond" description="Redox-active" evidence="4">
    <location>
        <begin position="61"/>
        <end position="65"/>
    </location>
</feature>
<comment type="caution">
    <text evidence="6">The sequence shown here is derived from an EMBL/GenBank/DDBJ whole genome shotgun (WGS) entry which is preliminary data.</text>
</comment>
<dbReference type="InterPro" id="IPR013766">
    <property type="entry name" value="Thioredoxin_domain"/>
</dbReference>
<evidence type="ECO:0000259" key="5">
    <source>
        <dbReference type="PROSITE" id="PS51352"/>
    </source>
</evidence>
<dbReference type="Gene3D" id="3.40.30.10">
    <property type="entry name" value="Glutaredoxin"/>
    <property type="match status" value="1"/>
</dbReference>
<feature type="binding site" evidence="3">
    <location>
        <position position="61"/>
    </location>
    <ligand>
        <name>Cu cation</name>
        <dbReference type="ChEBI" id="CHEBI:23378"/>
    </ligand>
</feature>
<organism evidence="6 7">
    <name type="scientific">Metabacillus idriensis</name>
    <dbReference type="NCBI Taxonomy" id="324768"/>
    <lineage>
        <taxon>Bacteria</taxon>
        <taxon>Bacillati</taxon>
        <taxon>Bacillota</taxon>
        <taxon>Bacilli</taxon>
        <taxon>Bacillales</taxon>
        <taxon>Bacillaceae</taxon>
        <taxon>Metabacillus</taxon>
    </lineage>
</organism>
<evidence type="ECO:0000256" key="2">
    <source>
        <dbReference type="ARBA" id="ARBA00023008"/>
    </source>
</evidence>
<keyword evidence="4" id="KW-1015">Disulfide bond</keyword>
<dbReference type="GO" id="GO:0046872">
    <property type="term" value="F:metal ion binding"/>
    <property type="evidence" value="ECO:0007669"/>
    <property type="project" value="UniProtKB-KW"/>
</dbReference>
<dbReference type="EMBL" id="WKKF01000001">
    <property type="protein sequence ID" value="MRX52478.1"/>
    <property type="molecule type" value="Genomic_DNA"/>
</dbReference>
<dbReference type="InterPro" id="IPR036249">
    <property type="entry name" value="Thioredoxin-like_sf"/>
</dbReference>
<name>A0A6I2M329_9BACI</name>
<evidence type="ECO:0000313" key="7">
    <source>
        <dbReference type="Proteomes" id="UP000441585"/>
    </source>
</evidence>
<keyword evidence="2 3" id="KW-0186">Copper</keyword>
<evidence type="ECO:0000256" key="4">
    <source>
        <dbReference type="PIRSR" id="PIRSR603782-2"/>
    </source>
</evidence>
<gene>
    <name evidence="6" type="ORF">GJU41_00720</name>
</gene>
<dbReference type="Pfam" id="PF02630">
    <property type="entry name" value="SCO1-SenC"/>
    <property type="match status" value="1"/>
</dbReference>